<evidence type="ECO:0000256" key="10">
    <source>
        <dbReference type="ARBA" id="ARBA00023277"/>
    </source>
</evidence>
<evidence type="ECO:0000256" key="14">
    <source>
        <dbReference type="RuleBase" id="RU000610"/>
    </source>
</evidence>
<dbReference type="RefSeq" id="WP_051602710.1">
    <property type="nucleotide sequence ID" value="NZ_AWFH01000023.1"/>
</dbReference>
<dbReference type="HAMAP" id="MF_00455">
    <property type="entry name" value="Xylose_isom_A"/>
    <property type="match status" value="1"/>
</dbReference>
<feature type="region of interest" description="Disordered" evidence="15">
    <location>
        <begin position="424"/>
        <end position="448"/>
    </location>
</feature>
<comment type="catalytic activity">
    <reaction evidence="11 12 13">
        <text>alpha-D-xylose = alpha-D-xylulofuranose</text>
        <dbReference type="Rhea" id="RHEA:22816"/>
        <dbReference type="ChEBI" id="CHEBI:28518"/>
        <dbReference type="ChEBI" id="CHEBI:188998"/>
        <dbReference type="EC" id="5.3.1.5"/>
    </reaction>
</comment>
<keyword evidence="10 12" id="KW-0119">Carbohydrate metabolism</keyword>
<dbReference type="InterPro" id="IPR001998">
    <property type="entry name" value="Xylose_isomerase"/>
</dbReference>
<evidence type="ECO:0000256" key="8">
    <source>
        <dbReference type="ARBA" id="ARBA00022723"/>
    </source>
</evidence>
<comment type="subcellular location">
    <subcellularLocation>
        <location evidence="1 12 14">Cytoplasm</location>
    </subcellularLocation>
</comment>
<dbReference type="NCBIfam" id="NF003998">
    <property type="entry name" value="PRK05474.1"/>
    <property type="match status" value="1"/>
</dbReference>
<feature type="binding site" evidence="12">
    <location>
        <position position="305"/>
    </location>
    <ligand>
        <name>Mg(2+)</name>
        <dbReference type="ChEBI" id="CHEBI:18420"/>
        <label>1</label>
    </ligand>
</feature>
<evidence type="ECO:0000256" key="2">
    <source>
        <dbReference type="ARBA" id="ARBA00005765"/>
    </source>
</evidence>
<evidence type="ECO:0000256" key="15">
    <source>
        <dbReference type="SAM" id="MobiDB-lite"/>
    </source>
</evidence>
<organism evidence="17 18">
    <name type="scientific">Hyphomonas atlantica</name>
    <dbReference type="NCBI Taxonomy" id="1280948"/>
    <lineage>
        <taxon>Bacteria</taxon>
        <taxon>Pseudomonadati</taxon>
        <taxon>Pseudomonadota</taxon>
        <taxon>Alphaproteobacteria</taxon>
        <taxon>Hyphomonadales</taxon>
        <taxon>Hyphomonadaceae</taxon>
        <taxon>Hyphomonas</taxon>
    </lineage>
</organism>
<gene>
    <name evidence="12" type="primary">xylA</name>
    <name evidence="17" type="ORF">HY36_05750</name>
</gene>
<feature type="binding site" evidence="12">
    <location>
        <position position="277"/>
    </location>
    <ligand>
        <name>Mg(2+)</name>
        <dbReference type="ChEBI" id="CHEBI:18420"/>
        <label>2</label>
    </ligand>
</feature>
<protein>
    <recommendedName>
        <fullName evidence="5 12">Xylose isomerase</fullName>
        <ecNumber evidence="4 12">5.3.1.5</ecNumber>
    </recommendedName>
</protein>
<sequence>MADGQIKVDGDPVFKGIDPIKFEGPDSDNPLAYRYYNKDQMVMGKRMEDHLRMAVCYWHTFCWDGFDVFGGGTFNRPWHGAANDRAAADAKMAAAFEFFSKLGLPYYCFHDVDVTEESATPNELSNNFKRQADRLAAYQEATGVKLLWGTANLFSNPRFGAGGLTNPNPEVAACAVRQVRDCLEVTEALGGENYVLWGGREGYDTLLNTDLDRELSNFGRFLAMVVDHKHKIGFQGKILIEPKPHEPMYHQYDFDSATVYGFLKRFGLENEVHVNIEPNHATLAGHSFAHEIATAVSLGIMGSIDINCGNYQNGWDTDQFNLDVRDITLALIELLPSGGLDTGGFNFDAKVRRQSSEVEDLFHAHVGGVDALARALLSAADILEKGELAKLKSERYAGWENSDLGKLMLSEGASLESIANKAAESGLNPSHTSGRQEMLENLVNRSLK</sequence>
<evidence type="ECO:0000313" key="17">
    <source>
        <dbReference type="EMBL" id="KCZ60483.1"/>
    </source>
</evidence>
<feature type="binding site" evidence="12">
    <location>
        <position position="316"/>
    </location>
    <ligand>
        <name>Mg(2+)</name>
        <dbReference type="ChEBI" id="CHEBI:18420"/>
        <label>2</label>
    </ligand>
</feature>
<dbReference type="Proteomes" id="UP000024547">
    <property type="component" value="Unassembled WGS sequence"/>
</dbReference>
<comment type="subunit">
    <text evidence="3 12 14">Homotetramer.</text>
</comment>
<keyword evidence="18" id="KW-1185">Reference proteome</keyword>
<dbReference type="PATRIC" id="fig|1280948.3.peg.2205"/>
<evidence type="ECO:0000256" key="6">
    <source>
        <dbReference type="ARBA" id="ARBA00022490"/>
    </source>
</evidence>
<comment type="caution">
    <text evidence="17">The sequence shown here is derived from an EMBL/GenBank/DDBJ whole genome shotgun (WGS) entry which is preliminary data.</text>
</comment>
<dbReference type="NCBIfam" id="TIGR02630">
    <property type="entry name" value="xylose_isom_A"/>
    <property type="match status" value="1"/>
</dbReference>
<keyword evidence="9 12" id="KW-0413">Isomerase</keyword>
<feature type="binding site" evidence="12">
    <location>
        <position position="280"/>
    </location>
    <ligand>
        <name>Mg(2+)</name>
        <dbReference type="ChEBI" id="CHEBI:18420"/>
        <label>2</label>
    </ligand>
</feature>
<feature type="active site" evidence="12">
    <location>
        <position position="110"/>
    </location>
</feature>
<dbReference type="OrthoDB" id="9763981at2"/>
<keyword evidence="6 12" id="KW-0963">Cytoplasm</keyword>
<feature type="binding site" evidence="12">
    <location>
        <position position="277"/>
    </location>
    <ligand>
        <name>Mg(2+)</name>
        <dbReference type="ChEBI" id="CHEBI:18420"/>
        <label>1</label>
    </ligand>
</feature>
<evidence type="ECO:0000256" key="13">
    <source>
        <dbReference type="RuleBase" id="RU000609"/>
    </source>
</evidence>
<dbReference type="Pfam" id="PF01261">
    <property type="entry name" value="AP_endonuc_2"/>
    <property type="match status" value="1"/>
</dbReference>
<dbReference type="InterPro" id="IPR036237">
    <property type="entry name" value="Xyl_isomerase-like_sf"/>
</dbReference>
<accession>A0A059E0Q4</accession>
<feature type="binding site" evidence="12">
    <location>
        <position position="318"/>
    </location>
    <ligand>
        <name>Mg(2+)</name>
        <dbReference type="ChEBI" id="CHEBI:18420"/>
        <label>2</label>
    </ligand>
</feature>
<dbReference type="EMBL" id="AWFH01000023">
    <property type="protein sequence ID" value="KCZ60483.1"/>
    <property type="molecule type" value="Genomic_DNA"/>
</dbReference>
<keyword evidence="12" id="KW-0460">Magnesium</keyword>
<evidence type="ECO:0000256" key="3">
    <source>
        <dbReference type="ARBA" id="ARBA00011881"/>
    </source>
</evidence>
<evidence type="ECO:0000256" key="4">
    <source>
        <dbReference type="ARBA" id="ARBA00011958"/>
    </source>
</evidence>
<feature type="active site" evidence="12">
    <location>
        <position position="113"/>
    </location>
</feature>
<feature type="domain" description="Xylose isomerase-like TIM barrel" evidence="16">
    <location>
        <begin position="131"/>
        <end position="287"/>
    </location>
</feature>
<evidence type="ECO:0000256" key="11">
    <source>
        <dbReference type="ARBA" id="ARBA00033659"/>
    </source>
</evidence>
<feature type="binding site" evidence="12">
    <location>
        <position position="241"/>
    </location>
    <ligand>
        <name>Mg(2+)</name>
        <dbReference type="ChEBI" id="CHEBI:18420"/>
        <label>1</label>
    </ligand>
</feature>
<dbReference type="AlphaFoldDB" id="A0A059E0Q4"/>
<dbReference type="Gene3D" id="3.20.20.150">
    <property type="entry name" value="Divalent-metal-dependent TIM barrel enzymes"/>
    <property type="match status" value="1"/>
</dbReference>
<dbReference type="GO" id="GO:0005737">
    <property type="term" value="C:cytoplasm"/>
    <property type="evidence" value="ECO:0007669"/>
    <property type="project" value="UniProtKB-SubCell"/>
</dbReference>
<dbReference type="InterPro" id="IPR013022">
    <property type="entry name" value="Xyl_isomerase-like_TIM-brl"/>
</dbReference>
<comment type="cofactor">
    <cofactor evidence="12">
        <name>Mg(2+)</name>
        <dbReference type="ChEBI" id="CHEBI:18420"/>
    </cofactor>
    <text evidence="12">Binds 2 magnesium ions per subunit.</text>
</comment>
<proteinExistence type="inferred from homology"/>
<dbReference type="PANTHER" id="PTHR48408:SF1">
    <property type="entry name" value="XYLOSE ISOMERASE"/>
    <property type="match status" value="1"/>
</dbReference>
<dbReference type="GO" id="GO:0000287">
    <property type="term" value="F:magnesium ion binding"/>
    <property type="evidence" value="ECO:0007669"/>
    <property type="project" value="UniProtKB-UniRule"/>
</dbReference>
<dbReference type="GO" id="GO:0042732">
    <property type="term" value="P:D-xylose metabolic process"/>
    <property type="evidence" value="ECO:0007669"/>
    <property type="project" value="UniProtKB-UniRule"/>
</dbReference>
<dbReference type="eggNOG" id="COG2115">
    <property type="taxonomic scope" value="Bacteria"/>
</dbReference>
<dbReference type="STRING" id="1280948.HY36_05750"/>
<evidence type="ECO:0000256" key="1">
    <source>
        <dbReference type="ARBA" id="ARBA00004496"/>
    </source>
</evidence>
<dbReference type="GO" id="GO:0009045">
    <property type="term" value="F:xylose isomerase activity"/>
    <property type="evidence" value="ECO:0007669"/>
    <property type="project" value="UniProtKB-UniRule"/>
</dbReference>
<evidence type="ECO:0000256" key="5">
    <source>
        <dbReference type="ARBA" id="ARBA00018232"/>
    </source>
</evidence>
<name>A0A059E0Q4_9PROT</name>
<evidence type="ECO:0000256" key="9">
    <source>
        <dbReference type="ARBA" id="ARBA00023235"/>
    </source>
</evidence>
<dbReference type="InterPro" id="IPR013452">
    <property type="entry name" value="Xylose_isom_bac"/>
</dbReference>
<dbReference type="PANTHER" id="PTHR48408">
    <property type="match status" value="1"/>
</dbReference>
<evidence type="ECO:0000313" key="18">
    <source>
        <dbReference type="Proteomes" id="UP000024547"/>
    </source>
</evidence>
<comment type="similarity">
    <text evidence="2 12 13">Belongs to the xylose isomerase family.</text>
</comment>
<reference evidence="17 18" key="1">
    <citation type="journal article" date="2014" name="Antonie Van Leeuwenhoek">
        <title>Hyphomonas beringensis sp. nov. and Hyphomonas chukchiensis sp. nov., isolated from surface seawater of the Bering Sea and Chukchi Sea.</title>
        <authorList>
            <person name="Li C."/>
            <person name="Lai Q."/>
            <person name="Li G."/>
            <person name="Dong C."/>
            <person name="Wang J."/>
            <person name="Liao Y."/>
            <person name="Shao Z."/>
        </authorList>
    </citation>
    <scope>NUCLEOTIDE SEQUENCE [LARGE SCALE GENOMIC DNA]</scope>
    <source>
        <strain evidence="17 18">22II1-22F38</strain>
    </source>
</reference>
<evidence type="ECO:0000256" key="7">
    <source>
        <dbReference type="ARBA" id="ARBA00022629"/>
    </source>
</evidence>
<evidence type="ECO:0000256" key="12">
    <source>
        <dbReference type="HAMAP-Rule" id="MF_00455"/>
    </source>
</evidence>
<feature type="binding site" evidence="12">
    <location>
        <position position="348"/>
    </location>
    <ligand>
        <name>Mg(2+)</name>
        <dbReference type="ChEBI" id="CHEBI:18420"/>
        <label>1</label>
    </ligand>
</feature>
<dbReference type="SUPFAM" id="SSF51658">
    <property type="entry name" value="Xylose isomerase-like"/>
    <property type="match status" value="1"/>
</dbReference>
<dbReference type="EC" id="5.3.1.5" evidence="4 12"/>
<keyword evidence="8 12" id="KW-0479">Metal-binding</keyword>
<dbReference type="PRINTS" id="PR00688">
    <property type="entry name" value="XYLOSISMRASE"/>
</dbReference>
<dbReference type="PROSITE" id="PS51415">
    <property type="entry name" value="XYLOSE_ISOMERASE"/>
    <property type="match status" value="1"/>
</dbReference>
<keyword evidence="7 12" id="KW-0859">Xylose metabolism</keyword>
<evidence type="ECO:0000259" key="16">
    <source>
        <dbReference type="Pfam" id="PF01261"/>
    </source>
</evidence>